<keyword evidence="5" id="KW-1185">Reference proteome</keyword>
<dbReference type="PANTHER" id="PTHR35147:SF2">
    <property type="entry name" value="CHEMORECEPTOR GLUTAMINE DEAMIDASE CHED-RELATED"/>
    <property type="match status" value="1"/>
</dbReference>
<dbReference type="EMBL" id="JAAAWP010000005">
    <property type="protein sequence ID" value="NDW21738.1"/>
    <property type="molecule type" value="Genomic_DNA"/>
</dbReference>
<dbReference type="AlphaFoldDB" id="A0A6L9MU75"/>
<dbReference type="PANTHER" id="PTHR35147">
    <property type="entry name" value="CHEMORECEPTOR GLUTAMINE DEAMIDASE CHED-RELATED"/>
    <property type="match status" value="1"/>
</dbReference>
<evidence type="ECO:0000313" key="5">
    <source>
        <dbReference type="Proteomes" id="UP000478837"/>
    </source>
</evidence>
<dbReference type="Pfam" id="PF03975">
    <property type="entry name" value="CheD"/>
    <property type="match status" value="1"/>
</dbReference>
<sequence>MIDELGNTLYADRYYDTHFANYAVKILPGEFYATNDDTMIVTVLGSCVAVCLYDAIKKVRGMNHFLLPNDETTRLSLIPDSARYGCFAMELLINQMLKLGAEKRNLTAKVFGGGNVMKGFIQNNVGERNVEFTFDYLKQEQIPVLASDVLNFYPRKVYFSADNGVVNVKKIRSLNNTTILDRESEYRLRLRQSNMANDIDLFKSSS</sequence>
<comment type="caution">
    <text evidence="4">The sequence shown here is derived from an EMBL/GenBank/DDBJ whole genome shotgun (WGS) entry which is preliminary data.</text>
</comment>
<dbReference type="NCBIfam" id="NF010013">
    <property type="entry name" value="PRK13487.1"/>
    <property type="match status" value="1"/>
</dbReference>
<dbReference type="SUPFAM" id="SSF64438">
    <property type="entry name" value="CNF1/YfiH-like putative cysteine hydrolases"/>
    <property type="match status" value="1"/>
</dbReference>
<keyword evidence="2 3" id="KW-0378">Hydrolase</keyword>
<dbReference type="GO" id="GO:0050568">
    <property type="term" value="F:protein-glutamine glutaminase activity"/>
    <property type="evidence" value="ECO:0007669"/>
    <property type="project" value="UniProtKB-UniRule"/>
</dbReference>
<dbReference type="CDD" id="cd16352">
    <property type="entry name" value="CheD"/>
    <property type="match status" value="1"/>
</dbReference>
<proteinExistence type="inferred from homology"/>
<dbReference type="InterPro" id="IPR011324">
    <property type="entry name" value="Cytotoxic_necrot_fac-like_cat"/>
</dbReference>
<comment type="function">
    <text evidence="3">Probably deamidates glutamine residues to glutamate on methyl-accepting chemotaxis receptors (MCPs), playing an important role in chemotaxis.</text>
</comment>
<gene>
    <name evidence="3 4" type="primary">cheD</name>
    <name evidence="4" type="ORF">GTW09_09425</name>
</gene>
<dbReference type="GO" id="GO:0006935">
    <property type="term" value="P:chemotaxis"/>
    <property type="evidence" value="ECO:0007669"/>
    <property type="project" value="UniProtKB-UniRule"/>
</dbReference>
<evidence type="ECO:0000256" key="2">
    <source>
        <dbReference type="ARBA" id="ARBA00022801"/>
    </source>
</evidence>
<evidence type="ECO:0000256" key="3">
    <source>
        <dbReference type="HAMAP-Rule" id="MF_01440"/>
    </source>
</evidence>
<keyword evidence="4" id="KW-0675">Receptor</keyword>
<accession>A0A6L9MU75</accession>
<dbReference type="Proteomes" id="UP000478837">
    <property type="component" value="Unassembled WGS sequence"/>
</dbReference>
<dbReference type="Gene3D" id="3.30.1330.200">
    <property type="match status" value="1"/>
</dbReference>
<name>A0A6L9MU75_9ALTE</name>
<comment type="similarity">
    <text evidence="3">Belongs to the CheD family.</text>
</comment>
<organism evidence="4 5">
    <name type="scientific">Alteromonas hispanica</name>
    <dbReference type="NCBI Taxonomy" id="315421"/>
    <lineage>
        <taxon>Bacteria</taxon>
        <taxon>Pseudomonadati</taxon>
        <taxon>Pseudomonadota</taxon>
        <taxon>Gammaproteobacteria</taxon>
        <taxon>Alteromonadales</taxon>
        <taxon>Alteromonadaceae</taxon>
        <taxon>Alteromonas/Salinimonas group</taxon>
        <taxon>Alteromonas</taxon>
    </lineage>
</organism>
<protein>
    <recommendedName>
        <fullName evidence="3">Probable chemoreceptor glutamine deamidase CheD</fullName>
        <ecNumber evidence="3">3.5.1.44</ecNumber>
    </recommendedName>
</protein>
<dbReference type="InterPro" id="IPR038592">
    <property type="entry name" value="CheD-like_sf"/>
</dbReference>
<reference evidence="4 5" key="1">
    <citation type="submission" date="2020-01" db="EMBL/GenBank/DDBJ databases">
        <title>Genomes of bacteria type strains.</title>
        <authorList>
            <person name="Chen J."/>
            <person name="Zhu S."/>
            <person name="Yang J."/>
        </authorList>
    </citation>
    <scope>NUCLEOTIDE SEQUENCE [LARGE SCALE GENOMIC DNA]</scope>
    <source>
        <strain evidence="4 5">LMG 22958</strain>
    </source>
</reference>
<evidence type="ECO:0000313" key="4">
    <source>
        <dbReference type="EMBL" id="NDW21738.1"/>
    </source>
</evidence>
<comment type="catalytic activity">
    <reaction evidence="3">
        <text>L-glutaminyl-[protein] + H2O = L-glutamyl-[protein] + NH4(+)</text>
        <dbReference type="Rhea" id="RHEA:16441"/>
        <dbReference type="Rhea" id="RHEA-COMP:10207"/>
        <dbReference type="Rhea" id="RHEA-COMP:10208"/>
        <dbReference type="ChEBI" id="CHEBI:15377"/>
        <dbReference type="ChEBI" id="CHEBI:28938"/>
        <dbReference type="ChEBI" id="CHEBI:29973"/>
        <dbReference type="ChEBI" id="CHEBI:30011"/>
        <dbReference type="EC" id="3.5.1.44"/>
    </reaction>
</comment>
<dbReference type="RefSeq" id="WP_163111688.1">
    <property type="nucleotide sequence ID" value="NZ_JAAAWP010000005.1"/>
</dbReference>
<dbReference type="InterPro" id="IPR005659">
    <property type="entry name" value="Chemorcpt_Glu_NH3ase_CheD"/>
</dbReference>
<keyword evidence="1 3" id="KW-0145">Chemotaxis</keyword>
<dbReference type="HAMAP" id="MF_01440">
    <property type="entry name" value="CheD"/>
    <property type="match status" value="1"/>
</dbReference>
<evidence type="ECO:0000256" key="1">
    <source>
        <dbReference type="ARBA" id="ARBA00022500"/>
    </source>
</evidence>
<dbReference type="EC" id="3.5.1.44" evidence="3"/>